<dbReference type="InterPro" id="IPR043198">
    <property type="entry name" value="Cyclin/Ssn8"/>
</dbReference>
<comment type="caution">
    <text evidence="5">The sequence shown here is derived from an EMBL/GenBank/DDBJ whole genome shotgun (WGS) entry which is preliminary data.</text>
</comment>
<dbReference type="SUPFAM" id="SSF47954">
    <property type="entry name" value="Cyclin-like"/>
    <property type="match status" value="2"/>
</dbReference>
<dbReference type="EMBL" id="JAODAN010000009">
    <property type="protein sequence ID" value="KAK1922192.1"/>
    <property type="molecule type" value="Genomic_DNA"/>
</dbReference>
<keyword evidence="5" id="KW-0808">Transferase</keyword>
<sequence length="443" mass="49588">MEHKVGEPSTSSGGSVHPLGQGPTPYYDTSQFRNWRYSSLQLRELRQLLNQKAQEILARNQELEKQAQISLGHTFTDPPPPTTYLSVDEELLLVRFYCDQASKIVRDGFQLPDAVETTAVTYLKRFYLKNSVMEWHPKVVMPTCVYLAAKTTNYPIPMSHFRDRFAKLNPQDILDNEFLVAQSLAFEFWVRGPDKALRGWALDLQSQPGADFKKIQDCVPKSLEFLANSRLTDLEFIYSPSQISLACLHLSNPTMIDSFLNWQYESASPGEEPFGKPREWINGILEKIEAVIKSAGDGPDLSKVKGIDKRLKSCTNPEKVPGTALYIKRKQEQEAIAAAARAEKTLKLKKDMSDEMVFGDVIQTIPKRERKPMSPRVSLGADRSIDLDRSKGSDLSNKLNLESESSSPQNRGEPTGMGVKDEAMGLLTGGSGLKEVGLLTEES</sequence>
<dbReference type="Gene3D" id="1.10.472.10">
    <property type="entry name" value="Cyclin-like"/>
    <property type="match status" value="1"/>
</dbReference>
<organism evidence="5 6">
    <name type="scientific">Papiliotrema laurentii</name>
    <name type="common">Cryptococcus laurentii</name>
    <dbReference type="NCBI Taxonomy" id="5418"/>
    <lineage>
        <taxon>Eukaryota</taxon>
        <taxon>Fungi</taxon>
        <taxon>Dikarya</taxon>
        <taxon>Basidiomycota</taxon>
        <taxon>Agaricomycotina</taxon>
        <taxon>Tremellomycetes</taxon>
        <taxon>Tremellales</taxon>
        <taxon>Rhynchogastremaceae</taxon>
        <taxon>Papiliotrema</taxon>
    </lineage>
</organism>
<feature type="region of interest" description="Disordered" evidence="3">
    <location>
        <begin position="367"/>
        <end position="443"/>
    </location>
</feature>
<dbReference type="Pfam" id="PF00134">
    <property type="entry name" value="Cyclin_N"/>
    <property type="match status" value="1"/>
</dbReference>
<evidence type="ECO:0000313" key="5">
    <source>
        <dbReference type="EMBL" id="KAK1922192.1"/>
    </source>
</evidence>
<dbReference type="FunFam" id="1.10.472.10:FF:000095">
    <property type="entry name" value="Cyclin Ccl1, putative (AFU_orthologue AFUA_5G07030)"/>
    <property type="match status" value="1"/>
</dbReference>
<dbReference type="CDD" id="cd20524">
    <property type="entry name" value="CYCLIN_CCNH_rpt1"/>
    <property type="match status" value="1"/>
</dbReference>
<dbReference type="Proteomes" id="UP001182556">
    <property type="component" value="Unassembled WGS sequence"/>
</dbReference>
<dbReference type="GO" id="GO:0006357">
    <property type="term" value="P:regulation of transcription by RNA polymerase II"/>
    <property type="evidence" value="ECO:0007669"/>
    <property type="project" value="InterPro"/>
</dbReference>
<evidence type="ECO:0000259" key="4">
    <source>
        <dbReference type="SMART" id="SM00385"/>
    </source>
</evidence>
<comment type="similarity">
    <text evidence="2">Belongs to the cyclin family.</text>
</comment>
<dbReference type="AlphaFoldDB" id="A0AAD9CVG2"/>
<dbReference type="InterPro" id="IPR006671">
    <property type="entry name" value="Cyclin_N"/>
</dbReference>
<evidence type="ECO:0000256" key="3">
    <source>
        <dbReference type="SAM" id="MobiDB-lite"/>
    </source>
</evidence>
<dbReference type="GO" id="GO:0016538">
    <property type="term" value="F:cyclin-dependent protein serine/threonine kinase regulator activity"/>
    <property type="evidence" value="ECO:0007669"/>
    <property type="project" value="InterPro"/>
</dbReference>
<dbReference type="InterPro" id="IPR036915">
    <property type="entry name" value="Cyclin-like_sf"/>
</dbReference>
<feature type="region of interest" description="Disordered" evidence="3">
    <location>
        <begin position="1"/>
        <end position="23"/>
    </location>
</feature>
<feature type="compositionally biased region" description="Low complexity" evidence="3">
    <location>
        <begin position="393"/>
        <end position="407"/>
    </location>
</feature>
<feature type="domain" description="Cyclin-like" evidence="4">
    <location>
        <begin position="102"/>
        <end position="182"/>
    </location>
</feature>
<dbReference type="PANTHER" id="PTHR10026">
    <property type="entry name" value="CYCLIN"/>
    <property type="match status" value="1"/>
</dbReference>
<dbReference type="GO" id="GO:0016301">
    <property type="term" value="F:kinase activity"/>
    <property type="evidence" value="ECO:0007669"/>
    <property type="project" value="UniProtKB-KW"/>
</dbReference>
<dbReference type="InterPro" id="IPR013763">
    <property type="entry name" value="Cyclin-like_dom"/>
</dbReference>
<dbReference type="Pfam" id="PF16899">
    <property type="entry name" value="Cyclin_C_2"/>
    <property type="match status" value="1"/>
</dbReference>
<keyword evidence="1 2" id="KW-0195">Cyclin</keyword>
<reference evidence="5" key="1">
    <citation type="submission" date="2023-02" db="EMBL/GenBank/DDBJ databases">
        <title>Identification and recombinant expression of a fungal hydrolase from Papiliotrema laurentii that hydrolyzes apple cutin and clears colloidal polyester polyurethane.</title>
        <authorList>
            <consortium name="DOE Joint Genome Institute"/>
            <person name="Roman V.A."/>
            <person name="Bojanowski C."/>
            <person name="Crable B.R."/>
            <person name="Wagner D.N."/>
            <person name="Hung C.S."/>
            <person name="Nadeau L.J."/>
            <person name="Schratz L."/>
            <person name="Haridas S."/>
            <person name="Pangilinan J."/>
            <person name="Lipzen A."/>
            <person name="Na H."/>
            <person name="Yan M."/>
            <person name="Ng V."/>
            <person name="Grigoriev I.V."/>
            <person name="Spatafora J.W."/>
            <person name="Barlow D."/>
            <person name="Biffinger J."/>
            <person name="Kelley-Loughnane N."/>
            <person name="Varaljay V.A."/>
            <person name="Crookes-Goodson W.J."/>
        </authorList>
    </citation>
    <scope>NUCLEOTIDE SEQUENCE</scope>
    <source>
        <strain evidence="5">5307AH</strain>
    </source>
</reference>
<accession>A0AAD9CVG2</accession>
<evidence type="ECO:0000256" key="2">
    <source>
        <dbReference type="RuleBase" id="RU000383"/>
    </source>
</evidence>
<dbReference type="CDD" id="cd20525">
    <property type="entry name" value="CYCLIN_CCNH_rpt2"/>
    <property type="match status" value="1"/>
</dbReference>
<feature type="compositionally biased region" description="Basic and acidic residues" evidence="3">
    <location>
        <begin position="383"/>
        <end position="392"/>
    </location>
</feature>
<gene>
    <name evidence="5" type="ORF">DB88DRAFT_497504</name>
</gene>
<keyword evidence="6" id="KW-1185">Reference proteome</keyword>
<keyword evidence="5" id="KW-0418">Kinase</keyword>
<evidence type="ECO:0000313" key="6">
    <source>
        <dbReference type="Proteomes" id="UP001182556"/>
    </source>
</evidence>
<dbReference type="InterPro" id="IPR031658">
    <property type="entry name" value="Cyclin_C_2"/>
</dbReference>
<proteinExistence type="inferred from homology"/>
<evidence type="ECO:0000256" key="1">
    <source>
        <dbReference type="ARBA" id="ARBA00023127"/>
    </source>
</evidence>
<protein>
    <submittedName>
        <fullName evidence="5">Cyclin-dependent protein kinase regulator</fullName>
    </submittedName>
</protein>
<dbReference type="SMART" id="SM00385">
    <property type="entry name" value="CYCLIN"/>
    <property type="match status" value="1"/>
</dbReference>
<name>A0AAD9CVG2_PAPLA</name>